<evidence type="ECO:0000313" key="5">
    <source>
        <dbReference type="Proteomes" id="UP000041254"/>
    </source>
</evidence>
<evidence type="ECO:0000256" key="2">
    <source>
        <dbReference type="ARBA" id="ARBA00022980"/>
    </source>
</evidence>
<reference evidence="4 5" key="1">
    <citation type="submission" date="2014-11" db="EMBL/GenBank/DDBJ databases">
        <authorList>
            <person name="Zhu J."/>
            <person name="Qi W."/>
            <person name="Song R."/>
        </authorList>
    </citation>
    <scope>NUCLEOTIDE SEQUENCE [LARGE SCALE GENOMIC DNA]</scope>
</reference>
<dbReference type="InParanoid" id="A0A0G4ETA4"/>
<dbReference type="SUPFAM" id="SSF57829">
    <property type="entry name" value="Zn-binding ribosomal proteins"/>
    <property type="match status" value="1"/>
</dbReference>
<dbReference type="Gene3D" id="2.20.25.30">
    <property type="match status" value="1"/>
</dbReference>
<accession>A0A0G4ETA4</accession>
<proteinExistence type="inferred from homology"/>
<dbReference type="InterPro" id="IPR011331">
    <property type="entry name" value="Ribosomal_eL37/eL43"/>
</dbReference>
<evidence type="ECO:0008006" key="6">
    <source>
        <dbReference type="Google" id="ProtNLM"/>
    </source>
</evidence>
<dbReference type="NCBIfam" id="NF003058">
    <property type="entry name" value="PRK03976.1"/>
    <property type="match status" value="1"/>
</dbReference>
<dbReference type="EMBL" id="CDMY01000311">
    <property type="protein sequence ID" value="CEM01833.1"/>
    <property type="molecule type" value="Genomic_DNA"/>
</dbReference>
<dbReference type="VEuPathDB" id="CryptoDB:Vbra_13299"/>
<evidence type="ECO:0000313" key="4">
    <source>
        <dbReference type="EMBL" id="CEM01833.1"/>
    </source>
</evidence>
<dbReference type="Proteomes" id="UP000041254">
    <property type="component" value="Unassembled WGS sequence"/>
</dbReference>
<evidence type="ECO:0000256" key="3">
    <source>
        <dbReference type="ARBA" id="ARBA00023274"/>
    </source>
</evidence>
<comment type="similarity">
    <text evidence="1">Belongs to the eukaryotic ribosomal protein eL43 family.</text>
</comment>
<dbReference type="GO" id="GO:0005840">
    <property type="term" value="C:ribosome"/>
    <property type="evidence" value="ECO:0007669"/>
    <property type="project" value="UniProtKB-KW"/>
</dbReference>
<name>A0A0G4ETA4_VITBC</name>
<keyword evidence="5" id="KW-1185">Reference proteome</keyword>
<dbReference type="InterPro" id="IPR050522">
    <property type="entry name" value="Ribosomal_protein_eL43"/>
</dbReference>
<keyword evidence="2" id="KW-0689">Ribosomal protein</keyword>
<evidence type="ECO:0000256" key="1">
    <source>
        <dbReference type="ARBA" id="ARBA00008672"/>
    </source>
</evidence>
<dbReference type="STRING" id="1169540.A0A0G4ETA4"/>
<dbReference type="AlphaFoldDB" id="A0A0G4ETA4"/>
<dbReference type="PANTHER" id="PTHR48129">
    <property type="entry name" value="60S RIBOSOMAL PROTEIN L37A"/>
    <property type="match status" value="1"/>
</dbReference>
<dbReference type="InterPro" id="IPR002674">
    <property type="entry name" value="Ribosomal_eL43"/>
</dbReference>
<dbReference type="NCBIfam" id="TIGR00280">
    <property type="entry name" value="eL43_euk_arch"/>
    <property type="match status" value="1"/>
</dbReference>
<dbReference type="GO" id="GO:0006412">
    <property type="term" value="P:translation"/>
    <property type="evidence" value="ECO:0007669"/>
    <property type="project" value="InterPro"/>
</dbReference>
<protein>
    <recommendedName>
        <fullName evidence="6">Ribosomal protein L37a</fullName>
    </recommendedName>
</protein>
<dbReference type="Pfam" id="PF01780">
    <property type="entry name" value="Ribosomal_L37ae"/>
    <property type="match status" value="1"/>
</dbReference>
<dbReference type="GO" id="GO:1990904">
    <property type="term" value="C:ribonucleoprotein complex"/>
    <property type="evidence" value="ECO:0007669"/>
    <property type="project" value="UniProtKB-KW"/>
</dbReference>
<gene>
    <name evidence="4" type="ORF">Vbra_13299</name>
</gene>
<dbReference type="OrthoDB" id="10258345at2759"/>
<keyword evidence="3" id="KW-0687">Ribonucleoprotein</keyword>
<dbReference type="OMA" id="GPRYGRK"/>
<dbReference type="PANTHER" id="PTHR48129:SF1">
    <property type="entry name" value="LARGE RIBOSOMAL SUBUNIT PROTEIN EL43"/>
    <property type="match status" value="1"/>
</dbReference>
<dbReference type="GO" id="GO:0003735">
    <property type="term" value="F:structural constituent of ribosome"/>
    <property type="evidence" value="ECO:0007669"/>
    <property type="project" value="InterPro"/>
</dbReference>
<dbReference type="InterPro" id="IPR011332">
    <property type="entry name" value="Ribosomal_zn-bd"/>
</dbReference>
<sequence length="97" mass="10891">MAKRTKKVGVVGKYGTRYGASIRKVVKKIEISQHQKYMCDFCGKVAVKRVSMGIWFCRASNCQKTIAGGAWQKTTASAMTVKQTINRLRKMQLETAD</sequence>
<organism evidence="4 5">
    <name type="scientific">Vitrella brassicaformis (strain CCMP3155)</name>
    <dbReference type="NCBI Taxonomy" id="1169540"/>
    <lineage>
        <taxon>Eukaryota</taxon>
        <taxon>Sar</taxon>
        <taxon>Alveolata</taxon>
        <taxon>Colpodellida</taxon>
        <taxon>Vitrellaceae</taxon>
        <taxon>Vitrella</taxon>
    </lineage>
</organism>